<dbReference type="PANTHER" id="PTHR23055">
    <property type="entry name" value="CALCIUM BINDING PROTEINS"/>
    <property type="match status" value="1"/>
</dbReference>
<evidence type="ECO:0000259" key="9">
    <source>
        <dbReference type="PROSITE" id="PS50222"/>
    </source>
</evidence>
<dbReference type="InterPro" id="IPR002048">
    <property type="entry name" value="EF_hand_dom"/>
</dbReference>
<dbReference type="GeneTree" id="ENSGT00940000154645"/>
<gene>
    <name evidence="10" type="primary">HPCAL1</name>
</gene>
<dbReference type="InterPro" id="IPR028846">
    <property type="entry name" value="Recoverin"/>
</dbReference>
<keyword evidence="4" id="KW-0479">Metal-binding</keyword>
<dbReference type="Gene3D" id="1.10.238.10">
    <property type="entry name" value="EF-hand"/>
    <property type="match status" value="1"/>
</dbReference>
<dbReference type="PRINTS" id="PR00450">
    <property type="entry name" value="RECOVERIN"/>
</dbReference>
<evidence type="ECO:0000256" key="4">
    <source>
        <dbReference type="ARBA" id="ARBA00022723"/>
    </source>
</evidence>
<evidence type="ECO:0000256" key="2">
    <source>
        <dbReference type="ARBA" id="ARBA00006049"/>
    </source>
</evidence>
<evidence type="ECO:0000256" key="6">
    <source>
        <dbReference type="ARBA" id="ARBA00022837"/>
    </source>
</evidence>
<dbReference type="Pfam" id="PF00036">
    <property type="entry name" value="EF-hand_1"/>
    <property type="match status" value="1"/>
</dbReference>
<evidence type="ECO:0000313" key="10">
    <source>
        <dbReference type="Ensembl" id="ENSBTAP00000099103.1"/>
    </source>
</evidence>
<evidence type="ECO:0000256" key="1">
    <source>
        <dbReference type="ARBA" id="ARBA00003725"/>
    </source>
</evidence>
<evidence type="ECO:0000256" key="8">
    <source>
        <dbReference type="ARBA" id="ARBA00041174"/>
    </source>
</evidence>
<dbReference type="InterPro" id="IPR018247">
    <property type="entry name" value="EF_Hand_1_Ca_BS"/>
</dbReference>
<proteinExistence type="inferred from homology"/>
<evidence type="ECO:0000256" key="7">
    <source>
        <dbReference type="ARBA" id="ARBA00023288"/>
    </source>
</evidence>
<protein>
    <recommendedName>
        <fullName evidence="8">Hippocalcin-like protein 1</fullName>
    </recommendedName>
</protein>
<keyword evidence="6" id="KW-0106">Calcium</keyword>
<dbReference type="Proteomes" id="UP000009136">
    <property type="component" value="Chromosome 11"/>
</dbReference>
<sequence length="201" mass="22366">MGKQNSKLRPEVLQDLRENTEFTDHELQEWYKGFLKDCPTGHLTVDEFKKIYANFFPYGDASKFAEHVFRTFDTNGDGTIDFREFIIALSVTSRGKLEQKLKWAFSMYDLDGNGYISRSEMLEIVQVRPGGGAGPGGGASADPVHSGTMRYSSARLWTFGATWLPAPLSCPSENDWLSPGQRADGDEKSHCWASQVVAAAV</sequence>
<dbReference type="SMART" id="SM00054">
    <property type="entry name" value="EFh"/>
    <property type="match status" value="2"/>
</dbReference>
<reference evidence="10" key="2">
    <citation type="submission" date="2025-08" db="UniProtKB">
        <authorList>
            <consortium name="Ensembl"/>
        </authorList>
    </citation>
    <scope>IDENTIFICATION</scope>
    <source>
        <strain evidence="10">Hereford</strain>
    </source>
</reference>
<dbReference type="PROSITE" id="PS50222">
    <property type="entry name" value="EF_HAND_2"/>
    <property type="match status" value="2"/>
</dbReference>
<comment type="similarity">
    <text evidence="2">Belongs to the recoverin family.</text>
</comment>
<feature type="domain" description="EF-hand" evidence="9">
    <location>
        <begin position="96"/>
        <end position="131"/>
    </location>
</feature>
<dbReference type="PROSITE" id="PS00018">
    <property type="entry name" value="EF_HAND_1"/>
    <property type="match status" value="2"/>
</dbReference>
<evidence type="ECO:0000313" key="11">
    <source>
        <dbReference type="Proteomes" id="UP000009136"/>
    </source>
</evidence>
<keyword evidence="11" id="KW-1185">Reference proteome</keyword>
<organism evidence="10 11">
    <name type="scientific">Bos taurus</name>
    <name type="common">Bovine</name>
    <dbReference type="NCBI Taxonomy" id="9913"/>
    <lineage>
        <taxon>Eukaryota</taxon>
        <taxon>Metazoa</taxon>
        <taxon>Chordata</taxon>
        <taxon>Craniata</taxon>
        <taxon>Vertebrata</taxon>
        <taxon>Euteleostomi</taxon>
        <taxon>Mammalia</taxon>
        <taxon>Eutheria</taxon>
        <taxon>Laurasiatheria</taxon>
        <taxon>Artiodactyla</taxon>
        <taxon>Ruminantia</taxon>
        <taxon>Pecora</taxon>
        <taxon>Bovidae</taxon>
        <taxon>Bovinae</taxon>
        <taxon>Bos</taxon>
    </lineage>
</organism>
<dbReference type="SUPFAM" id="SSF47473">
    <property type="entry name" value="EF-hand"/>
    <property type="match status" value="1"/>
</dbReference>
<keyword evidence="5" id="KW-0677">Repeat</keyword>
<dbReference type="FunFam" id="1.10.238.10:FF:000009">
    <property type="entry name" value="Visinin-like protein 1"/>
    <property type="match status" value="1"/>
</dbReference>
<feature type="domain" description="EF-hand" evidence="9">
    <location>
        <begin position="60"/>
        <end position="95"/>
    </location>
</feature>
<evidence type="ECO:0000256" key="3">
    <source>
        <dbReference type="ARBA" id="ARBA00022707"/>
    </source>
</evidence>
<dbReference type="CDD" id="cd00051">
    <property type="entry name" value="EFh"/>
    <property type="match status" value="1"/>
</dbReference>
<name>A0AAA9TPZ8_BOVIN</name>
<dbReference type="Pfam" id="PF13499">
    <property type="entry name" value="EF-hand_7"/>
    <property type="match status" value="1"/>
</dbReference>
<keyword evidence="3" id="KW-0519">Myristate</keyword>
<dbReference type="AlphaFoldDB" id="A0AAA9TPZ8"/>
<keyword evidence="7" id="KW-0449">Lipoprotein</keyword>
<dbReference type="Ensembl" id="ENSBTAT00000109085.1">
    <property type="protein sequence ID" value="ENSBTAP00000099103.1"/>
    <property type="gene ID" value="ENSBTAG00000004259.6"/>
</dbReference>
<comment type="function">
    <text evidence="1">May be involved in the calcium-dependent regulation of rhodopsin phosphorylation.</text>
</comment>
<evidence type="ECO:0000256" key="5">
    <source>
        <dbReference type="ARBA" id="ARBA00022737"/>
    </source>
</evidence>
<accession>A0AAA9TPZ8</accession>
<dbReference type="GO" id="GO:0005509">
    <property type="term" value="F:calcium ion binding"/>
    <property type="evidence" value="ECO:0007669"/>
    <property type="project" value="InterPro"/>
</dbReference>
<dbReference type="PANTHER" id="PTHR23055:SF79">
    <property type="entry name" value="HIPPOCALCIN-LIKE PROTEIN 1"/>
    <property type="match status" value="1"/>
</dbReference>
<dbReference type="InterPro" id="IPR011992">
    <property type="entry name" value="EF-hand-dom_pair"/>
</dbReference>
<reference evidence="10" key="3">
    <citation type="submission" date="2025-09" db="UniProtKB">
        <authorList>
            <consortium name="Ensembl"/>
        </authorList>
    </citation>
    <scope>IDENTIFICATION</scope>
    <source>
        <strain evidence="10">Hereford</strain>
    </source>
</reference>
<reference evidence="10" key="1">
    <citation type="submission" date="2018-03" db="EMBL/GenBank/DDBJ databases">
        <title>ARS-UCD1.2.</title>
        <authorList>
            <person name="Rosen B.D."/>
            <person name="Bickhart D.M."/>
            <person name="Koren S."/>
            <person name="Schnabel R.D."/>
            <person name="Hall R."/>
            <person name="Zimin A."/>
            <person name="Dreischer C."/>
            <person name="Schultheiss S."/>
            <person name="Schroeder S.G."/>
            <person name="Elsik C.G."/>
            <person name="Couldrey C."/>
            <person name="Liu G.E."/>
            <person name="Van Tassell C.P."/>
            <person name="Phillippy A.M."/>
            <person name="Smith T.P.L."/>
            <person name="Medrano J.F."/>
        </authorList>
    </citation>
    <scope>NUCLEOTIDE SEQUENCE [LARGE SCALE GENOMIC DNA]</scope>
    <source>
        <strain evidence="10">Hereford</strain>
    </source>
</reference>